<proteinExistence type="inferred from homology"/>
<dbReference type="NCBIfam" id="NF004325">
    <property type="entry name" value="PRK05718.1"/>
    <property type="match status" value="1"/>
</dbReference>
<dbReference type="RefSeq" id="WP_275633305.1">
    <property type="nucleotide sequence ID" value="NZ_JARGYD010000004.1"/>
</dbReference>
<reference evidence="9" key="1">
    <citation type="journal article" date="2019" name="Int. J. Syst. Evol. Microbiol.">
        <title>The Global Catalogue of Microorganisms (GCM) 10K type strain sequencing project: providing services to taxonomists for standard genome sequencing and annotation.</title>
        <authorList>
            <consortium name="The Broad Institute Genomics Platform"/>
            <consortium name="The Broad Institute Genome Sequencing Center for Infectious Disease"/>
            <person name="Wu L."/>
            <person name="Ma J."/>
        </authorList>
    </citation>
    <scope>NUCLEOTIDE SEQUENCE [LARGE SCALE GENOMIC DNA]</scope>
    <source>
        <strain evidence="9">KCTC 52366</strain>
    </source>
</reference>
<dbReference type="EMBL" id="JBHRTB010000010">
    <property type="protein sequence ID" value="MFC3143300.1"/>
    <property type="molecule type" value="Genomic_DNA"/>
</dbReference>
<organism evidence="8 9">
    <name type="scientific">Psychromarinibacter halotolerans</name>
    <dbReference type="NCBI Taxonomy" id="1775175"/>
    <lineage>
        <taxon>Bacteria</taxon>
        <taxon>Pseudomonadati</taxon>
        <taxon>Pseudomonadota</taxon>
        <taxon>Alphaproteobacteria</taxon>
        <taxon>Rhodobacterales</taxon>
        <taxon>Paracoccaceae</taxon>
        <taxon>Psychromarinibacter</taxon>
    </lineage>
</organism>
<comment type="subunit">
    <text evidence="4">Homotrimer.</text>
</comment>
<dbReference type="InterPro" id="IPR000887">
    <property type="entry name" value="Aldlse_KDPG_KHG"/>
</dbReference>
<sequence length="213" mass="21186">MTPKEMSVQTLEMCRLAPVIPVLVVDDAAVAVPLAEALVAGGLPVLEVTLRTPQALDVIRGMAGVAGGVVGAGTVLTEADVIAAKEAGAQFAVSPGATDALCAACEKHDLPLLPGAATATEVMGLIERGYTTGKFFPAEAAGGAKALKAIGAPLPQVTFCPTGGVSPSNAADYLSLSNVACVGGSWVAPGDKVKTGDWAGIEALARDAAALPR</sequence>
<dbReference type="InterPro" id="IPR031337">
    <property type="entry name" value="KDPG/KHG_AS_1"/>
</dbReference>
<gene>
    <name evidence="8" type="primary">eda</name>
    <name evidence="8" type="ORF">ACFOGP_11300</name>
</gene>
<dbReference type="NCBIfam" id="TIGR01182">
    <property type="entry name" value="eda"/>
    <property type="match status" value="1"/>
</dbReference>
<dbReference type="Pfam" id="PF01081">
    <property type="entry name" value="Aldolase"/>
    <property type="match status" value="1"/>
</dbReference>
<dbReference type="Gene3D" id="3.20.20.70">
    <property type="entry name" value="Aldolase class I"/>
    <property type="match status" value="1"/>
</dbReference>
<dbReference type="PANTHER" id="PTHR30246">
    <property type="entry name" value="2-KETO-3-DEOXY-6-PHOSPHOGLUCONATE ALDOLASE"/>
    <property type="match status" value="1"/>
</dbReference>
<evidence type="ECO:0000256" key="7">
    <source>
        <dbReference type="ARBA" id="ARBA00023277"/>
    </source>
</evidence>
<dbReference type="CDD" id="cd00452">
    <property type="entry name" value="KDPG_aldolase"/>
    <property type="match status" value="1"/>
</dbReference>
<keyword evidence="6 8" id="KW-0456">Lyase</keyword>
<evidence type="ECO:0000256" key="2">
    <source>
        <dbReference type="ARBA" id="ARBA00004736"/>
    </source>
</evidence>
<comment type="similarity">
    <text evidence="3">Belongs to the KHG/KDPG aldolase family.</text>
</comment>
<comment type="catalytic activity">
    <reaction evidence="1">
        <text>2-dehydro-3-deoxy-6-phospho-D-gluconate = D-glyceraldehyde 3-phosphate + pyruvate</text>
        <dbReference type="Rhea" id="RHEA:17089"/>
        <dbReference type="ChEBI" id="CHEBI:15361"/>
        <dbReference type="ChEBI" id="CHEBI:57569"/>
        <dbReference type="ChEBI" id="CHEBI:59776"/>
        <dbReference type="EC" id="4.1.2.14"/>
    </reaction>
</comment>
<keyword evidence="9" id="KW-1185">Reference proteome</keyword>
<dbReference type="GO" id="GO:0008675">
    <property type="term" value="F:2-dehydro-3-deoxy-phosphogluconate aldolase activity"/>
    <property type="evidence" value="ECO:0007669"/>
    <property type="project" value="UniProtKB-EC"/>
</dbReference>
<evidence type="ECO:0000313" key="8">
    <source>
        <dbReference type="EMBL" id="MFC3143300.1"/>
    </source>
</evidence>
<comment type="pathway">
    <text evidence="2">Carbohydrate acid metabolism; 2-dehydro-3-deoxy-D-gluconate degradation; D-glyceraldehyde 3-phosphate and pyruvate from 2-dehydro-3-deoxy-D-gluconate: step 2/2.</text>
</comment>
<evidence type="ECO:0000256" key="5">
    <source>
        <dbReference type="ARBA" id="ARBA00013063"/>
    </source>
</evidence>
<dbReference type="InterPro" id="IPR013785">
    <property type="entry name" value="Aldolase_TIM"/>
</dbReference>
<dbReference type="GO" id="GO:0008700">
    <property type="term" value="F:(R,S)-4-hydroxy-2-oxoglutarate aldolase activity"/>
    <property type="evidence" value="ECO:0007669"/>
    <property type="project" value="UniProtKB-EC"/>
</dbReference>
<evidence type="ECO:0000256" key="4">
    <source>
        <dbReference type="ARBA" id="ARBA00011233"/>
    </source>
</evidence>
<accession>A0ABV7GTG9</accession>
<evidence type="ECO:0000313" key="9">
    <source>
        <dbReference type="Proteomes" id="UP001595632"/>
    </source>
</evidence>
<name>A0ABV7GTG9_9RHOB</name>
<dbReference type="EC" id="4.1.2.14" evidence="5"/>
<dbReference type="SUPFAM" id="SSF51569">
    <property type="entry name" value="Aldolase"/>
    <property type="match status" value="1"/>
</dbReference>
<dbReference type="PANTHER" id="PTHR30246:SF1">
    <property type="entry name" value="2-DEHYDRO-3-DEOXY-6-PHOSPHOGALACTONATE ALDOLASE-RELATED"/>
    <property type="match status" value="1"/>
</dbReference>
<evidence type="ECO:0000256" key="1">
    <source>
        <dbReference type="ARBA" id="ARBA00000654"/>
    </source>
</evidence>
<dbReference type="PROSITE" id="PS00159">
    <property type="entry name" value="ALDOLASE_KDPG_KHG_1"/>
    <property type="match status" value="1"/>
</dbReference>
<evidence type="ECO:0000256" key="3">
    <source>
        <dbReference type="ARBA" id="ARBA00006906"/>
    </source>
</evidence>
<protein>
    <recommendedName>
        <fullName evidence="5">2-dehydro-3-deoxy-phosphogluconate aldolase</fullName>
        <ecNumber evidence="5">4.1.2.14</ecNumber>
    </recommendedName>
</protein>
<comment type="caution">
    <text evidence="8">The sequence shown here is derived from an EMBL/GenBank/DDBJ whole genome shotgun (WGS) entry which is preliminary data.</text>
</comment>
<dbReference type="Proteomes" id="UP001595632">
    <property type="component" value="Unassembled WGS sequence"/>
</dbReference>
<keyword evidence="7" id="KW-0119">Carbohydrate metabolism</keyword>
<evidence type="ECO:0000256" key="6">
    <source>
        <dbReference type="ARBA" id="ARBA00023239"/>
    </source>
</evidence>